<evidence type="ECO:0000256" key="9">
    <source>
        <dbReference type="ARBA" id="ARBA00022777"/>
    </source>
</evidence>
<comment type="similarity">
    <text evidence="4 14 15">Belongs to the APS kinase family.</text>
</comment>
<feature type="domain" description="APS kinase" evidence="16">
    <location>
        <begin position="26"/>
        <end position="176"/>
    </location>
</feature>
<evidence type="ECO:0000256" key="13">
    <source>
        <dbReference type="ARBA" id="ARBA00031464"/>
    </source>
</evidence>
<evidence type="ECO:0000256" key="5">
    <source>
        <dbReference type="ARBA" id="ARBA00012121"/>
    </source>
</evidence>
<dbReference type="SUPFAM" id="SSF52540">
    <property type="entry name" value="P-loop containing nucleoside triphosphate hydrolases"/>
    <property type="match status" value="1"/>
</dbReference>
<evidence type="ECO:0000256" key="8">
    <source>
        <dbReference type="ARBA" id="ARBA00022741"/>
    </source>
</evidence>
<evidence type="ECO:0000313" key="17">
    <source>
        <dbReference type="EMBL" id="MFM0721038.1"/>
    </source>
</evidence>
<dbReference type="EC" id="2.7.1.25" evidence="5 14"/>
<accession>A0ABW9EPX0</accession>
<dbReference type="NCBIfam" id="TIGR00455">
    <property type="entry name" value="apsK"/>
    <property type="match status" value="1"/>
</dbReference>
<evidence type="ECO:0000256" key="2">
    <source>
        <dbReference type="ARBA" id="ARBA00002632"/>
    </source>
</evidence>
<organism evidence="17 18">
    <name type="scientific">Paraburkholderia strydomiana</name>
    <dbReference type="NCBI Taxonomy" id="1245417"/>
    <lineage>
        <taxon>Bacteria</taxon>
        <taxon>Pseudomonadati</taxon>
        <taxon>Pseudomonadota</taxon>
        <taxon>Betaproteobacteria</taxon>
        <taxon>Burkholderiales</taxon>
        <taxon>Burkholderiaceae</taxon>
        <taxon>Paraburkholderia</taxon>
    </lineage>
</organism>
<dbReference type="InterPro" id="IPR002891">
    <property type="entry name" value="APS"/>
</dbReference>
<comment type="caution">
    <text evidence="17">The sequence shown here is derived from an EMBL/GenBank/DDBJ whole genome shotgun (WGS) entry which is preliminary data.</text>
</comment>
<evidence type="ECO:0000256" key="4">
    <source>
        <dbReference type="ARBA" id="ARBA00007008"/>
    </source>
</evidence>
<feature type="binding site" evidence="14">
    <location>
        <begin position="34"/>
        <end position="41"/>
    </location>
    <ligand>
        <name>ATP</name>
        <dbReference type="ChEBI" id="CHEBI:30616"/>
    </ligand>
</feature>
<evidence type="ECO:0000259" key="16">
    <source>
        <dbReference type="Pfam" id="PF01583"/>
    </source>
</evidence>
<evidence type="ECO:0000256" key="15">
    <source>
        <dbReference type="RuleBase" id="RU004347"/>
    </source>
</evidence>
<dbReference type="CDD" id="cd02027">
    <property type="entry name" value="APSK"/>
    <property type="match status" value="1"/>
</dbReference>
<evidence type="ECO:0000256" key="10">
    <source>
        <dbReference type="ARBA" id="ARBA00022840"/>
    </source>
</evidence>
<dbReference type="GO" id="GO:0004020">
    <property type="term" value="F:adenylylsulfate kinase activity"/>
    <property type="evidence" value="ECO:0007669"/>
    <property type="project" value="UniProtKB-EC"/>
</dbReference>
<evidence type="ECO:0000256" key="12">
    <source>
        <dbReference type="ARBA" id="ARBA00031393"/>
    </source>
</evidence>
<comment type="catalytic activity">
    <reaction evidence="1 14 15">
        <text>adenosine 5'-phosphosulfate + ATP = 3'-phosphoadenylyl sulfate + ADP + H(+)</text>
        <dbReference type="Rhea" id="RHEA:24152"/>
        <dbReference type="ChEBI" id="CHEBI:15378"/>
        <dbReference type="ChEBI" id="CHEBI:30616"/>
        <dbReference type="ChEBI" id="CHEBI:58243"/>
        <dbReference type="ChEBI" id="CHEBI:58339"/>
        <dbReference type="ChEBI" id="CHEBI:456216"/>
        <dbReference type="EC" id="2.7.1.25"/>
    </reaction>
</comment>
<keyword evidence="18" id="KW-1185">Reference proteome</keyword>
<dbReference type="InterPro" id="IPR059117">
    <property type="entry name" value="APS_kinase_dom"/>
</dbReference>
<evidence type="ECO:0000256" key="3">
    <source>
        <dbReference type="ARBA" id="ARBA00004806"/>
    </source>
</evidence>
<dbReference type="EMBL" id="JAQQCL010000038">
    <property type="protein sequence ID" value="MFM0721038.1"/>
    <property type="molecule type" value="Genomic_DNA"/>
</dbReference>
<keyword evidence="8 14" id="KW-0547">Nucleotide-binding</keyword>
<dbReference type="HAMAP" id="MF_00065">
    <property type="entry name" value="Adenylyl_sulf_kinase"/>
    <property type="match status" value="1"/>
</dbReference>
<sequence>MSPVDEAALRDDALATSRYCATLGQRPVTVWLTGLSGAGKSTLARGVRERLRGLGKLCCMLDGDALRKGLCSDLGFTPDERDENIRRAAESARLLNEQGLIVIASFISPYRRERSLARSIVGASRFVEVYVNTPVAICEARDPKELYRRARAGELRGFTGVDAPYEPPASPSIVIDTGGRDRTFCTEQLLARLLPMIVRPVRQVA</sequence>
<keyword evidence="14" id="KW-0597">Phosphoprotein</keyword>
<protein>
    <recommendedName>
        <fullName evidence="6 14">Adenylyl-sulfate kinase</fullName>
        <ecNumber evidence="5 14">2.7.1.25</ecNumber>
    </recommendedName>
    <alternativeName>
        <fullName evidence="12 14">APS kinase</fullName>
    </alternativeName>
    <alternativeName>
        <fullName evidence="13 14">ATP adenosine-5'-phosphosulfate 3'-phosphotransferase</fullName>
    </alternativeName>
    <alternativeName>
        <fullName evidence="11 14">Adenosine-5'-phosphosulfate kinase</fullName>
    </alternativeName>
</protein>
<dbReference type="InterPro" id="IPR027417">
    <property type="entry name" value="P-loop_NTPase"/>
</dbReference>
<evidence type="ECO:0000256" key="7">
    <source>
        <dbReference type="ARBA" id="ARBA00022679"/>
    </source>
</evidence>
<dbReference type="Pfam" id="PF01583">
    <property type="entry name" value="APS_kinase"/>
    <property type="match status" value="1"/>
</dbReference>
<name>A0ABW9EPX0_9BURK</name>
<dbReference type="NCBIfam" id="NF003013">
    <property type="entry name" value="PRK03846.1"/>
    <property type="match status" value="1"/>
</dbReference>
<dbReference type="Gene3D" id="3.40.50.300">
    <property type="entry name" value="P-loop containing nucleotide triphosphate hydrolases"/>
    <property type="match status" value="1"/>
</dbReference>
<dbReference type="PANTHER" id="PTHR11055">
    <property type="entry name" value="BIFUNCTIONAL 3'-PHOSPHOADENOSINE 5'-PHOSPHOSULFATE SYNTHASE"/>
    <property type="match status" value="1"/>
</dbReference>
<reference evidence="17 18" key="1">
    <citation type="journal article" date="2024" name="Chem. Sci.">
        <title>Discovery of megapolipeptins by genome mining of a Burkholderiales bacteria collection.</title>
        <authorList>
            <person name="Paulo B.S."/>
            <person name="Recchia M.J.J."/>
            <person name="Lee S."/>
            <person name="Fergusson C.H."/>
            <person name="Romanowski S.B."/>
            <person name="Hernandez A."/>
            <person name="Krull N."/>
            <person name="Liu D.Y."/>
            <person name="Cavanagh H."/>
            <person name="Bos A."/>
            <person name="Gray C.A."/>
            <person name="Murphy B.T."/>
            <person name="Linington R.G."/>
            <person name="Eustaquio A.S."/>
        </authorList>
    </citation>
    <scope>NUCLEOTIDE SEQUENCE [LARGE SCALE GENOMIC DNA]</scope>
    <source>
        <strain evidence="17 18">RL17-350-BIC-E</strain>
    </source>
</reference>
<keyword evidence="9 14" id="KW-0418">Kinase</keyword>
<evidence type="ECO:0000256" key="14">
    <source>
        <dbReference type="HAMAP-Rule" id="MF_00065"/>
    </source>
</evidence>
<dbReference type="Proteomes" id="UP001629392">
    <property type="component" value="Unassembled WGS sequence"/>
</dbReference>
<keyword evidence="10 14" id="KW-0067">ATP-binding</keyword>
<comment type="function">
    <text evidence="2 14 15">Catalyzes the synthesis of activated sulfate.</text>
</comment>
<evidence type="ECO:0000256" key="6">
    <source>
        <dbReference type="ARBA" id="ARBA00018163"/>
    </source>
</evidence>
<feature type="active site" description="Phosphoserine intermediate" evidence="14">
    <location>
        <position position="108"/>
    </location>
</feature>
<dbReference type="RefSeq" id="WP_408148618.1">
    <property type="nucleotide sequence ID" value="NZ_JAQQCJ010000034.1"/>
</dbReference>
<comment type="pathway">
    <text evidence="3 14 15">Sulfur metabolism; hydrogen sulfide biosynthesis; sulfite from sulfate: step 2/3.</text>
</comment>
<gene>
    <name evidence="14 17" type="primary">cysC</name>
    <name evidence="17" type="ORF">PQQ73_32530</name>
</gene>
<evidence type="ECO:0000256" key="11">
    <source>
        <dbReference type="ARBA" id="ARBA00029724"/>
    </source>
</evidence>
<dbReference type="PANTHER" id="PTHR11055:SF63">
    <property type="entry name" value="ADENYLYL-SULFATE KINASE 1, CHLOROPLASTIC"/>
    <property type="match status" value="1"/>
</dbReference>
<evidence type="ECO:0000313" key="18">
    <source>
        <dbReference type="Proteomes" id="UP001629392"/>
    </source>
</evidence>
<evidence type="ECO:0000256" key="1">
    <source>
        <dbReference type="ARBA" id="ARBA00001823"/>
    </source>
</evidence>
<proteinExistence type="inferred from homology"/>
<keyword evidence="7 14" id="KW-0808">Transferase</keyword>